<dbReference type="AlphaFoldDB" id="D7E5X1"/>
<reference evidence="7 8" key="1">
    <citation type="submission" date="2010-06" db="EMBL/GenBank/DDBJ databases">
        <title>Complete sequence chromosome of Methanohalobium evestigatum Z-7303.</title>
        <authorList>
            <consortium name="US DOE Joint Genome Institute"/>
            <person name="Lucas S."/>
            <person name="Copeland A."/>
            <person name="Lapidus A."/>
            <person name="Cheng J.-F."/>
            <person name="Bruce D."/>
            <person name="Goodwin L."/>
            <person name="Pitluck S."/>
            <person name="Saunders E."/>
            <person name="Detter J.C."/>
            <person name="Han C."/>
            <person name="Tapia R."/>
            <person name="Land M."/>
            <person name="Hauser L."/>
            <person name="Kyrpides N."/>
            <person name="Mikhailova N."/>
            <person name="Sieprawska-Lupa M."/>
            <person name="Whitman W.B."/>
            <person name="Anderson I."/>
            <person name="Woyke T."/>
        </authorList>
    </citation>
    <scope>NUCLEOTIDE SEQUENCE [LARGE SCALE GENOMIC DNA]</scope>
    <source>
        <strain evidence="8">ATCC BAA-1072 / DSM 3721 / NBRC 107634 / OCM 161 / Z-7303</strain>
    </source>
</reference>
<keyword evidence="5" id="KW-0408">Iron</keyword>
<organism evidence="7 8">
    <name type="scientific">Methanohalobium evestigatum (strain ATCC BAA-1072 / DSM 3721 / NBRC 107634 / OCM 161 / Z-7303)</name>
    <dbReference type="NCBI Taxonomy" id="644295"/>
    <lineage>
        <taxon>Archaea</taxon>
        <taxon>Methanobacteriati</taxon>
        <taxon>Methanobacteriota</taxon>
        <taxon>Stenosarchaea group</taxon>
        <taxon>Methanomicrobia</taxon>
        <taxon>Methanosarcinales</taxon>
        <taxon>Methanosarcinaceae</taxon>
        <taxon>Methanohalobium</taxon>
    </lineage>
</organism>
<dbReference type="STRING" id="644295.Metev_0061"/>
<dbReference type="HOGENOM" id="CLU_016472_6_3_2"/>
<evidence type="ECO:0000256" key="5">
    <source>
        <dbReference type="ARBA" id="ARBA00023004"/>
    </source>
</evidence>
<keyword evidence="3" id="KW-0479">Metal-binding</keyword>
<dbReference type="SMR" id="D7E5X1"/>
<dbReference type="Pfam" id="PF03055">
    <property type="entry name" value="RPE65"/>
    <property type="match status" value="1"/>
</dbReference>
<dbReference type="InterPro" id="IPR004294">
    <property type="entry name" value="Carotenoid_Oase"/>
</dbReference>
<evidence type="ECO:0000313" key="8">
    <source>
        <dbReference type="Proteomes" id="UP000000391"/>
    </source>
</evidence>
<dbReference type="PANTHER" id="PTHR10543:SF89">
    <property type="entry name" value="CAROTENOID 9,10(9',10')-CLEAVAGE DIOXYGENASE 1"/>
    <property type="match status" value="1"/>
</dbReference>
<evidence type="ECO:0000256" key="6">
    <source>
        <dbReference type="SAM" id="MobiDB-lite"/>
    </source>
</evidence>
<comment type="similarity">
    <text evidence="2">Belongs to the carotenoid oxygenase family.</text>
</comment>
<dbReference type="GO" id="GO:0046872">
    <property type="term" value="F:metal ion binding"/>
    <property type="evidence" value="ECO:0007669"/>
    <property type="project" value="UniProtKB-KW"/>
</dbReference>
<dbReference type="EMBL" id="CP002069">
    <property type="protein sequence ID" value="ADI72993.1"/>
    <property type="molecule type" value="Genomic_DNA"/>
</dbReference>
<dbReference type="RefSeq" id="WP_013193561.1">
    <property type="nucleotide sequence ID" value="NC_014253.1"/>
</dbReference>
<dbReference type="PANTHER" id="PTHR10543">
    <property type="entry name" value="BETA-CAROTENE DIOXYGENASE"/>
    <property type="match status" value="1"/>
</dbReference>
<gene>
    <name evidence="7" type="ordered locus">Metev_0061</name>
</gene>
<dbReference type="GO" id="GO:0016121">
    <property type="term" value="P:carotene catabolic process"/>
    <property type="evidence" value="ECO:0007669"/>
    <property type="project" value="TreeGrafter"/>
</dbReference>
<sequence>MDDSEPLDNTSFPSLDEQDTPSPLGLATSVDGEYSYEAEIEGTIPNDLKGTLYLNGPGLFDRGNLRKRYIFDGDGMIQSFHFHEGGVYYQNKFVRTDKFVDEQEKGKLLYASWTTLAPGGPISNIFGRKLESQAGVTVIERNGKLYAFDDGSYIYELDPDTLETKGKTQLGLNKSKIPVNFMAHSKIDGQTEEWILVSGLKDKLNITTVDKNDNLVKFQKVKIPKNSYIHDFFVSDNHIILNFQPAEPYVFKFMSGLSSFLESLYWRPKQGNILLVLNRNEEGEVEPYQFSVESSWMWHTLNAYEEGNKIVADFVGYRYPEQIFGDDPTFYAIMEGREKKSDYPGEIRRYIIDLDKETVQQQVLDGANYEYPVVNQYHSCRKHKYGYFVRAHKPEDVFWSSVVRMDMDTGLPEFYDFGKGYYCTEPVFVPKPGYNYSSDINDEPGWILTEVYDSYLKKSFLAILQADNLESGPVAKVHLKHHVPLSFHGFWKSSQ</sequence>
<evidence type="ECO:0000256" key="4">
    <source>
        <dbReference type="ARBA" id="ARBA00023002"/>
    </source>
</evidence>
<dbReference type="KEGG" id="mev:Metev_0061"/>
<dbReference type="Proteomes" id="UP000000391">
    <property type="component" value="Chromosome"/>
</dbReference>
<proteinExistence type="inferred from homology"/>
<evidence type="ECO:0000313" key="7">
    <source>
        <dbReference type="EMBL" id="ADI72993.1"/>
    </source>
</evidence>
<accession>D7E5X1</accession>
<keyword evidence="4" id="KW-0560">Oxidoreductase</keyword>
<evidence type="ECO:0000256" key="1">
    <source>
        <dbReference type="ARBA" id="ARBA00001954"/>
    </source>
</evidence>
<keyword evidence="8" id="KW-1185">Reference proteome</keyword>
<comment type="cofactor">
    <cofactor evidence="1">
        <name>Fe(2+)</name>
        <dbReference type="ChEBI" id="CHEBI:29033"/>
    </cofactor>
</comment>
<protein>
    <submittedName>
        <fullName evidence="7">Carotenoid oxygenase</fullName>
    </submittedName>
</protein>
<feature type="region of interest" description="Disordered" evidence="6">
    <location>
        <begin position="1"/>
        <end position="26"/>
    </location>
</feature>
<dbReference type="SUPFAM" id="SSF101898">
    <property type="entry name" value="NHL repeat"/>
    <property type="match status" value="1"/>
</dbReference>
<name>D7E5X1_METEZ</name>
<evidence type="ECO:0000256" key="2">
    <source>
        <dbReference type="ARBA" id="ARBA00006787"/>
    </source>
</evidence>
<dbReference type="OrthoDB" id="199596at2157"/>
<dbReference type="GO" id="GO:0010436">
    <property type="term" value="F:carotenoid dioxygenase activity"/>
    <property type="evidence" value="ECO:0007669"/>
    <property type="project" value="TreeGrafter"/>
</dbReference>
<dbReference type="GeneID" id="9345672"/>
<evidence type="ECO:0000256" key="3">
    <source>
        <dbReference type="ARBA" id="ARBA00022723"/>
    </source>
</evidence>